<dbReference type="CDD" id="cd12148">
    <property type="entry name" value="fungal_TF_MHR"/>
    <property type="match status" value="1"/>
</dbReference>
<comment type="subcellular location">
    <subcellularLocation>
        <location evidence="1">Nucleus</location>
    </subcellularLocation>
</comment>
<dbReference type="InterPro" id="IPR051089">
    <property type="entry name" value="prtT"/>
</dbReference>
<reference evidence="10 11" key="1">
    <citation type="submission" date="2018-12" db="EMBL/GenBank/DDBJ databases">
        <title>Draft genome sequence of Xylaria grammica IHI A82.</title>
        <authorList>
            <person name="Buettner E."/>
            <person name="Kellner H."/>
        </authorList>
    </citation>
    <scope>NUCLEOTIDE SEQUENCE [LARGE SCALE GENOMIC DNA]</scope>
    <source>
        <strain evidence="10 11">IHI A82</strain>
    </source>
</reference>
<dbReference type="InterPro" id="IPR001138">
    <property type="entry name" value="Zn2Cys6_DnaBD"/>
</dbReference>
<keyword evidence="11" id="KW-1185">Reference proteome</keyword>
<feature type="compositionally biased region" description="Basic and acidic residues" evidence="8">
    <location>
        <begin position="273"/>
        <end position="286"/>
    </location>
</feature>
<dbReference type="GO" id="GO:0008270">
    <property type="term" value="F:zinc ion binding"/>
    <property type="evidence" value="ECO:0007669"/>
    <property type="project" value="InterPro"/>
</dbReference>
<feature type="domain" description="Zn(2)-C6 fungal-type" evidence="9">
    <location>
        <begin position="129"/>
        <end position="163"/>
    </location>
</feature>
<dbReference type="GO" id="GO:0006351">
    <property type="term" value="P:DNA-templated transcription"/>
    <property type="evidence" value="ECO:0007669"/>
    <property type="project" value="InterPro"/>
</dbReference>
<keyword evidence="6" id="KW-0804">Transcription</keyword>
<dbReference type="PROSITE" id="PS00463">
    <property type="entry name" value="ZN2_CY6_FUNGAL_1"/>
    <property type="match status" value="1"/>
</dbReference>
<feature type="compositionally biased region" description="Basic and acidic residues" evidence="8">
    <location>
        <begin position="226"/>
        <end position="239"/>
    </location>
</feature>
<evidence type="ECO:0000313" key="11">
    <source>
        <dbReference type="Proteomes" id="UP000286045"/>
    </source>
</evidence>
<feature type="compositionally biased region" description="Polar residues" evidence="8">
    <location>
        <begin position="84"/>
        <end position="104"/>
    </location>
</feature>
<feature type="compositionally biased region" description="Pro residues" evidence="8">
    <location>
        <begin position="203"/>
        <end position="217"/>
    </location>
</feature>
<keyword evidence="4" id="KW-0805">Transcription regulation</keyword>
<dbReference type="PANTHER" id="PTHR31845:SF39">
    <property type="entry name" value="TRANSCRIPTION FACTOR PBCR-RELATED"/>
    <property type="match status" value="1"/>
</dbReference>
<feature type="region of interest" description="Disordered" evidence="8">
    <location>
        <begin position="730"/>
        <end position="782"/>
    </location>
</feature>
<evidence type="ECO:0000256" key="2">
    <source>
        <dbReference type="ARBA" id="ARBA00022723"/>
    </source>
</evidence>
<evidence type="ECO:0000256" key="5">
    <source>
        <dbReference type="ARBA" id="ARBA00023125"/>
    </source>
</evidence>
<dbReference type="PANTHER" id="PTHR31845">
    <property type="entry name" value="FINGER DOMAIN PROTEIN, PUTATIVE-RELATED"/>
    <property type="match status" value="1"/>
</dbReference>
<dbReference type="GO" id="GO:0001216">
    <property type="term" value="F:DNA-binding transcription activator activity"/>
    <property type="evidence" value="ECO:0007669"/>
    <property type="project" value="UniProtKB-ARBA"/>
</dbReference>
<dbReference type="AlphaFoldDB" id="A0A439CUY5"/>
<dbReference type="Proteomes" id="UP000286045">
    <property type="component" value="Unassembled WGS sequence"/>
</dbReference>
<evidence type="ECO:0000313" key="10">
    <source>
        <dbReference type="EMBL" id="RWA05970.1"/>
    </source>
</evidence>
<dbReference type="InterPro" id="IPR036864">
    <property type="entry name" value="Zn2-C6_fun-type_DNA-bd_sf"/>
</dbReference>
<keyword evidence="7" id="KW-0539">Nucleus</keyword>
<dbReference type="Pfam" id="PF04082">
    <property type="entry name" value="Fungal_trans"/>
    <property type="match status" value="1"/>
</dbReference>
<feature type="compositionally biased region" description="Low complexity" evidence="8">
    <location>
        <begin position="36"/>
        <end position="58"/>
    </location>
</feature>
<evidence type="ECO:0000256" key="4">
    <source>
        <dbReference type="ARBA" id="ARBA00023015"/>
    </source>
</evidence>
<comment type="caution">
    <text evidence="10">The sequence shown here is derived from an EMBL/GenBank/DDBJ whole genome shotgun (WGS) entry which is preliminary data.</text>
</comment>
<proteinExistence type="predicted"/>
<feature type="region of interest" description="Disordered" evidence="8">
    <location>
        <begin position="1"/>
        <end position="104"/>
    </location>
</feature>
<dbReference type="STRING" id="363999.A0A439CUY5"/>
<evidence type="ECO:0000256" key="3">
    <source>
        <dbReference type="ARBA" id="ARBA00022833"/>
    </source>
</evidence>
<keyword evidence="5" id="KW-0238">DNA-binding</keyword>
<dbReference type="SUPFAM" id="SSF57701">
    <property type="entry name" value="Zn2/Cys6 DNA-binding domain"/>
    <property type="match status" value="1"/>
</dbReference>
<dbReference type="Gene3D" id="4.10.240.10">
    <property type="entry name" value="Zn(2)-C6 fungal-type DNA-binding domain"/>
    <property type="match status" value="1"/>
</dbReference>
<evidence type="ECO:0000256" key="1">
    <source>
        <dbReference type="ARBA" id="ARBA00004123"/>
    </source>
</evidence>
<keyword evidence="2" id="KW-0479">Metal-binding</keyword>
<dbReference type="FunFam" id="4.10.240.10:FF:000003">
    <property type="entry name" value="C6 transcription factor (Leu3)"/>
    <property type="match status" value="1"/>
</dbReference>
<dbReference type="GO" id="GO:0000981">
    <property type="term" value="F:DNA-binding transcription factor activity, RNA polymerase II-specific"/>
    <property type="evidence" value="ECO:0007669"/>
    <property type="project" value="InterPro"/>
</dbReference>
<gene>
    <name evidence="10" type="ORF">EKO27_g9128</name>
</gene>
<dbReference type="InterPro" id="IPR007219">
    <property type="entry name" value="XnlR_reg_dom"/>
</dbReference>
<dbReference type="Pfam" id="PF00172">
    <property type="entry name" value="Zn_clus"/>
    <property type="match status" value="1"/>
</dbReference>
<dbReference type="GO" id="GO:0005634">
    <property type="term" value="C:nucleus"/>
    <property type="evidence" value="ECO:0007669"/>
    <property type="project" value="UniProtKB-SubCell"/>
</dbReference>
<feature type="compositionally biased region" description="Polar residues" evidence="8">
    <location>
        <begin position="747"/>
        <end position="782"/>
    </location>
</feature>
<feature type="compositionally biased region" description="Polar residues" evidence="8">
    <location>
        <begin position="806"/>
        <end position="825"/>
    </location>
</feature>
<sequence length="938" mass="102797">MDPASLDPRLREAGEDSITVINSAHNRDHHSHHNSHSNNHNNSSNNNPNLAATAATATDSEDSADDSPPQQQQQLHTLIGTATPVFTPQTPSSNVFPPSDASSVAISHLPTSASAGTPHDPNDPKRPRACEACRGLKVKCEPDLLNPDGPCKRCAKAGRECIVTQPTRKRQKKTDSRVAELEKKIDALTASLHASRGNGSGGAPPPPSTPTPTPTTHPHPHPHLHRAPEVQDTHTRIAKEWGPPVFPPIDDGPRDNRASFQPQPIMGGHKRKFTETRDPVPDRNRDSGASQTSNTSRQPSQPDVVDRGIISIDEMSTLFQRYTDRMAIHLPAVVFQPGTTASEIRTTRPILFLSIMSVASSETPNTQRHLVKELMQIFAEKIIIYGQKSLELVQALIISVVWYFPPEHFEELKFYQMVHFAAVMALDIGLGRRKNSPKSSLIPYTWQDHPFRKHPLPDPSTIVSRRTWLAVYFLASNVAMALHRPNLVRWQSFMTECMDILESSPEAAPSDKYLCHLVWTHRLAEEVGIQFSMDDPSIFVNITEQKVQYALRGFERDLARYSENIPKEDKQPSLLLSFSVMNLYMHEIALQTNEEQTAASNAEALRDPIPGLGDSLTAAHISALSSCLTAIDGIFETFLSLDESTIRCLPIFNLVRVSYAVVVLIKIYFSATSPNSELGKVINKDNMKVAEYLDRLLEKFQKTAASDKSRPAGKFLMVLLMVRSWFHKQGHGRGRMPGDQDIDPTLKPSQSLRNTPAANSSNPQDSVSHPNPTHHQQPQLQKQSDFNAANTPLQLLSEIATGNGPPRNSQSSGAPSAASMNTQQGYPTWMSPGVHLPYLYDPTAGLPTSAASGNGAVGSAGQPLIPWAGGPFGGDMDYMSMGDGFEQAMGLTLTGFGGGSPGDSVSYENSIRMLAQSDANLMALMDEFPANSGNVFRF</sequence>
<evidence type="ECO:0000256" key="8">
    <source>
        <dbReference type="SAM" id="MobiDB-lite"/>
    </source>
</evidence>
<feature type="compositionally biased region" description="Polar residues" evidence="8">
    <location>
        <begin position="287"/>
        <end position="301"/>
    </location>
</feature>
<dbReference type="GO" id="GO:0000976">
    <property type="term" value="F:transcription cis-regulatory region binding"/>
    <property type="evidence" value="ECO:0007669"/>
    <property type="project" value="TreeGrafter"/>
</dbReference>
<evidence type="ECO:0000256" key="6">
    <source>
        <dbReference type="ARBA" id="ARBA00023163"/>
    </source>
</evidence>
<organism evidence="10 11">
    <name type="scientific">Xylaria grammica</name>
    <dbReference type="NCBI Taxonomy" id="363999"/>
    <lineage>
        <taxon>Eukaryota</taxon>
        <taxon>Fungi</taxon>
        <taxon>Dikarya</taxon>
        <taxon>Ascomycota</taxon>
        <taxon>Pezizomycotina</taxon>
        <taxon>Sordariomycetes</taxon>
        <taxon>Xylariomycetidae</taxon>
        <taxon>Xylariales</taxon>
        <taxon>Xylariaceae</taxon>
        <taxon>Xylaria</taxon>
    </lineage>
</organism>
<feature type="region of interest" description="Disordered" evidence="8">
    <location>
        <begin position="798"/>
        <end position="825"/>
    </location>
</feature>
<evidence type="ECO:0000259" key="9">
    <source>
        <dbReference type="PROSITE" id="PS50048"/>
    </source>
</evidence>
<dbReference type="CDD" id="cd00067">
    <property type="entry name" value="GAL4"/>
    <property type="match status" value="1"/>
</dbReference>
<keyword evidence="3" id="KW-0862">Zinc</keyword>
<dbReference type="PROSITE" id="PS50048">
    <property type="entry name" value="ZN2_CY6_FUNGAL_2"/>
    <property type="match status" value="1"/>
</dbReference>
<dbReference type="EMBL" id="RYZI01000381">
    <property type="protein sequence ID" value="RWA05970.1"/>
    <property type="molecule type" value="Genomic_DNA"/>
</dbReference>
<protein>
    <recommendedName>
        <fullName evidence="9">Zn(2)-C6 fungal-type domain-containing protein</fullName>
    </recommendedName>
</protein>
<feature type="region of interest" description="Disordered" evidence="8">
    <location>
        <begin position="193"/>
        <end position="307"/>
    </location>
</feature>
<accession>A0A439CUY5</accession>
<evidence type="ECO:0000256" key="7">
    <source>
        <dbReference type="ARBA" id="ARBA00023242"/>
    </source>
</evidence>
<name>A0A439CUY5_9PEZI</name>
<dbReference type="SMART" id="SM00066">
    <property type="entry name" value="GAL4"/>
    <property type="match status" value="1"/>
</dbReference>